<reference evidence="18" key="1">
    <citation type="journal article" date="2021" name="PeerJ">
        <title>Extensive microbial diversity within the chicken gut microbiome revealed by metagenomics and culture.</title>
        <authorList>
            <person name="Gilroy R."/>
            <person name="Ravi A."/>
            <person name="Getino M."/>
            <person name="Pursley I."/>
            <person name="Horton D.L."/>
            <person name="Alikhan N.F."/>
            <person name="Baker D."/>
            <person name="Gharbi K."/>
            <person name="Hall N."/>
            <person name="Watson M."/>
            <person name="Adriaenssens E.M."/>
            <person name="Foster-Nyarko E."/>
            <person name="Jarju S."/>
            <person name="Secka A."/>
            <person name="Antonio M."/>
            <person name="Oren A."/>
            <person name="Chaudhuri R.R."/>
            <person name="La Ragione R."/>
            <person name="Hildebrand F."/>
            <person name="Pallen M.J."/>
        </authorList>
    </citation>
    <scope>NUCLEOTIDE SEQUENCE</scope>
    <source>
        <strain evidence="18">378</strain>
    </source>
</reference>
<dbReference type="InterPro" id="IPR029038">
    <property type="entry name" value="MetRS_Zn"/>
</dbReference>
<comment type="cofactor">
    <cofactor evidence="16">
        <name>Zn(2+)</name>
        <dbReference type="ChEBI" id="CHEBI:29105"/>
    </cofactor>
    <text evidence="16">Binds 1 zinc ion per subunit.</text>
</comment>
<dbReference type="PRINTS" id="PR01041">
    <property type="entry name" value="TRNASYNTHMET"/>
</dbReference>
<dbReference type="InterPro" id="IPR033911">
    <property type="entry name" value="MetRS_core"/>
</dbReference>
<comment type="subcellular location">
    <subcellularLocation>
        <location evidence="2 16">Cytoplasm</location>
    </subcellularLocation>
</comment>
<evidence type="ECO:0000256" key="14">
    <source>
        <dbReference type="ARBA" id="ARBA00023146"/>
    </source>
</evidence>
<evidence type="ECO:0000256" key="7">
    <source>
        <dbReference type="ARBA" id="ARBA00022598"/>
    </source>
</evidence>
<dbReference type="Gene3D" id="1.10.730.10">
    <property type="entry name" value="Isoleucyl-tRNA Synthetase, Domain 1"/>
    <property type="match status" value="1"/>
</dbReference>
<keyword evidence="14 16" id="KW-0030">Aminoacyl-tRNA synthetase</keyword>
<dbReference type="SUPFAM" id="SSF47323">
    <property type="entry name" value="Anticodon-binding domain of a subclass of class I aminoacyl-tRNA synthetases"/>
    <property type="match status" value="1"/>
</dbReference>
<dbReference type="InterPro" id="IPR009080">
    <property type="entry name" value="tRNAsynth_Ia_anticodon-bd"/>
</dbReference>
<feature type="domain" description="TRNA-binding" evidence="17">
    <location>
        <begin position="587"/>
        <end position="689"/>
    </location>
</feature>
<evidence type="ECO:0000256" key="3">
    <source>
        <dbReference type="ARBA" id="ARBA00008258"/>
    </source>
</evidence>
<keyword evidence="13 16" id="KW-0648">Protein biosynthesis</keyword>
<dbReference type="CDD" id="cd00814">
    <property type="entry name" value="MetRS_core"/>
    <property type="match status" value="1"/>
</dbReference>
<dbReference type="InterPro" id="IPR014758">
    <property type="entry name" value="Met-tRNA_synth"/>
</dbReference>
<comment type="function">
    <text evidence="1 16">Is required not only for elongation of protein synthesis but also for the initiation of all mRNA translation through initiator tRNA(fMet) aminoacylation.</text>
</comment>
<feature type="binding site" evidence="16">
    <location>
        <position position="148"/>
    </location>
    <ligand>
        <name>Zn(2+)</name>
        <dbReference type="ChEBI" id="CHEBI:29105"/>
    </ligand>
</feature>
<evidence type="ECO:0000259" key="17">
    <source>
        <dbReference type="PROSITE" id="PS50886"/>
    </source>
</evidence>
<evidence type="ECO:0000256" key="11">
    <source>
        <dbReference type="ARBA" id="ARBA00022840"/>
    </source>
</evidence>
<dbReference type="Gene3D" id="2.20.28.20">
    <property type="entry name" value="Methionyl-tRNA synthetase, Zn-domain"/>
    <property type="match status" value="1"/>
</dbReference>
<dbReference type="GO" id="GO:0006431">
    <property type="term" value="P:methionyl-tRNA aminoacylation"/>
    <property type="evidence" value="ECO:0007669"/>
    <property type="project" value="UniProtKB-UniRule"/>
</dbReference>
<dbReference type="InterPro" id="IPR015413">
    <property type="entry name" value="Methionyl/Leucyl_tRNA_Synth"/>
</dbReference>
<reference evidence="18" key="2">
    <citation type="submission" date="2021-04" db="EMBL/GenBank/DDBJ databases">
        <authorList>
            <person name="Gilroy R."/>
        </authorList>
    </citation>
    <scope>NUCLEOTIDE SEQUENCE</scope>
    <source>
        <strain evidence="18">378</strain>
    </source>
</reference>
<gene>
    <name evidence="16 18" type="primary">metG</name>
    <name evidence="18" type="ORF">H9847_08675</name>
</gene>
<dbReference type="GO" id="GO:0005524">
    <property type="term" value="F:ATP binding"/>
    <property type="evidence" value="ECO:0007669"/>
    <property type="project" value="UniProtKB-UniRule"/>
</dbReference>
<keyword evidence="12 16" id="KW-0694">RNA-binding</keyword>
<evidence type="ECO:0000256" key="8">
    <source>
        <dbReference type="ARBA" id="ARBA00022723"/>
    </source>
</evidence>
<dbReference type="InterPro" id="IPR012340">
    <property type="entry name" value="NA-bd_OB-fold"/>
</dbReference>
<feature type="short sequence motif" description="'KMSKS' region" evidence="16">
    <location>
        <begin position="331"/>
        <end position="335"/>
    </location>
</feature>
<dbReference type="InterPro" id="IPR023458">
    <property type="entry name" value="Met-tRNA_ligase_1"/>
</dbReference>
<keyword evidence="10 16" id="KW-0862">Zinc</keyword>
<dbReference type="SUPFAM" id="SSF52374">
    <property type="entry name" value="Nucleotidylyl transferase"/>
    <property type="match status" value="1"/>
</dbReference>
<dbReference type="NCBIfam" id="NF001100">
    <property type="entry name" value="PRK00133.1"/>
    <property type="match status" value="1"/>
</dbReference>
<keyword evidence="11 16" id="KW-0067">ATP-binding</keyword>
<feature type="binding site" evidence="16">
    <location>
        <position position="145"/>
    </location>
    <ligand>
        <name>Zn(2+)</name>
        <dbReference type="ChEBI" id="CHEBI:29105"/>
    </ligand>
</feature>
<evidence type="ECO:0000256" key="12">
    <source>
        <dbReference type="ARBA" id="ARBA00022884"/>
    </source>
</evidence>
<evidence type="ECO:0000256" key="10">
    <source>
        <dbReference type="ARBA" id="ARBA00022833"/>
    </source>
</evidence>
<dbReference type="GO" id="GO:0000049">
    <property type="term" value="F:tRNA binding"/>
    <property type="evidence" value="ECO:0007669"/>
    <property type="project" value="UniProtKB-UniRule"/>
</dbReference>
<feature type="short sequence motif" description="'HIGH' region" evidence="16">
    <location>
        <begin position="14"/>
        <end position="24"/>
    </location>
</feature>
<dbReference type="FunFam" id="1.10.730.10:FF:000005">
    <property type="entry name" value="Methionine--tRNA ligase"/>
    <property type="match status" value="1"/>
</dbReference>
<dbReference type="GO" id="GO:0046872">
    <property type="term" value="F:metal ion binding"/>
    <property type="evidence" value="ECO:0007669"/>
    <property type="project" value="UniProtKB-KW"/>
</dbReference>
<name>A0A948WZU2_9GAMM</name>
<evidence type="ECO:0000256" key="5">
    <source>
        <dbReference type="ARBA" id="ARBA00022490"/>
    </source>
</evidence>
<dbReference type="CDD" id="cd07957">
    <property type="entry name" value="Anticodon_Ia_Met"/>
    <property type="match status" value="1"/>
</dbReference>
<evidence type="ECO:0000256" key="4">
    <source>
        <dbReference type="ARBA" id="ARBA00011738"/>
    </source>
</evidence>
<dbReference type="PROSITE" id="PS00178">
    <property type="entry name" value="AA_TRNA_LIGASE_I"/>
    <property type="match status" value="1"/>
</dbReference>
<proteinExistence type="inferred from homology"/>
<keyword evidence="8 16" id="KW-0479">Metal-binding</keyword>
<dbReference type="AlphaFoldDB" id="A0A948WZU2"/>
<dbReference type="GO" id="GO:0004825">
    <property type="term" value="F:methionine-tRNA ligase activity"/>
    <property type="evidence" value="ECO:0007669"/>
    <property type="project" value="UniProtKB-UniRule"/>
</dbReference>
<dbReference type="Pfam" id="PF09334">
    <property type="entry name" value="tRNA-synt_1g"/>
    <property type="match status" value="1"/>
</dbReference>
<feature type="binding site" evidence="16">
    <location>
        <position position="161"/>
    </location>
    <ligand>
        <name>Zn(2+)</name>
        <dbReference type="ChEBI" id="CHEBI:29105"/>
    </ligand>
</feature>
<sequence>MPTPRTMLVTSALPYANGPIHLGHILEHIQSDIFVRYHRAIGDQVYYVCADDCHGTPIMIKAHNMGITPEELIKQIGVAHKADFDGFLISYDNYYRTHSPENQYFSSEIYKKLRDEGYITTRTISQLYDPEKNMFLPDRFVKGTCPRCGAKDQYGDNCEVCSATYDPTELKDAYSTISGAKPVLKESLHYFFDLPKFNDFLQDYIHNSGAISTAMAHKLDEWFDQGLKQWDISRDAPYFGFEIPDTENKYFYVWLDAPIGYMASFKNFCDQKGIDFDEFFKADSTHELYHFIGKDIVYFHTLFWPATLKGAGLRLPNGVFVHGYVTVNGAKMSKSKGTFIQANTYLKHLKPECLRYYFASKLTSDAVDLDLSLDDFQAKINSDIVGKIVNLASRCAGFITKRFAGKLAAEPFDSELMGKLSAIADTVNQGYASRNYAEAIRAIMGLADEANRYIDHQAPWVLAKEEGQEEKLQRVCTDGLNAFKAIITYLSPVLPEIYLKAQEFLNDPLEFKNAATPLLDHSINKFTPMFTRIDPKAIEAMIEDSKQDLAAMKATASKAPAAAAKTEAKAEGATEYEPLAEEITIDDFAKIDLRVATILKAEQVEGARKLLRLELDLGFEQRQVFAGIKSAYKDPEALVGRQVVVVANLKARQMKFGLSQGMIMAAGPGGEDIFLLSPDAGAKNGDRIH</sequence>
<evidence type="ECO:0000256" key="2">
    <source>
        <dbReference type="ARBA" id="ARBA00004496"/>
    </source>
</evidence>
<keyword evidence="6 16" id="KW-0820">tRNA-binding</keyword>
<dbReference type="PANTHER" id="PTHR45765:SF1">
    <property type="entry name" value="METHIONINE--TRNA LIGASE, CYTOPLASMIC"/>
    <property type="match status" value="1"/>
</dbReference>
<evidence type="ECO:0000313" key="18">
    <source>
        <dbReference type="EMBL" id="MBU3844917.1"/>
    </source>
</evidence>
<dbReference type="EC" id="6.1.1.10" evidence="16"/>
<dbReference type="FunFam" id="2.20.28.20:FF:000001">
    <property type="entry name" value="Methionine--tRNA ligase"/>
    <property type="match status" value="1"/>
</dbReference>
<evidence type="ECO:0000256" key="13">
    <source>
        <dbReference type="ARBA" id="ARBA00022917"/>
    </source>
</evidence>
<keyword evidence="5 16" id="KW-0963">Cytoplasm</keyword>
<dbReference type="SUPFAM" id="SSF50249">
    <property type="entry name" value="Nucleic acid-binding proteins"/>
    <property type="match status" value="1"/>
</dbReference>
<dbReference type="NCBIfam" id="TIGR00398">
    <property type="entry name" value="metG"/>
    <property type="match status" value="1"/>
</dbReference>
<dbReference type="SUPFAM" id="SSF57770">
    <property type="entry name" value="Methionyl-tRNA synthetase (MetRS), Zn-domain"/>
    <property type="match status" value="1"/>
</dbReference>
<dbReference type="InterPro" id="IPR001412">
    <property type="entry name" value="aa-tRNA-synth_I_CS"/>
</dbReference>
<evidence type="ECO:0000256" key="6">
    <source>
        <dbReference type="ARBA" id="ARBA00022555"/>
    </source>
</evidence>
<organism evidence="18 19">
    <name type="scientific">Candidatus Anaerobiospirillum pullicola</name>
    <dbReference type="NCBI Taxonomy" id="2838451"/>
    <lineage>
        <taxon>Bacteria</taxon>
        <taxon>Pseudomonadati</taxon>
        <taxon>Pseudomonadota</taxon>
        <taxon>Gammaproteobacteria</taxon>
        <taxon>Aeromonadales</taxon>
        <taxon>Succinivibrionaceae</taxon>
        <taxon>Anaerobiospirillum</taxon>
    </lineage>
</organism>
<dbReference type="Gene3D" id="2.40.50.140">
    <property type="entry name" value="Nucleic acid-binding proteins"/>
    <property type="match status" value="1"/>
</dbReference>
<dbReference type="CDD" id="cd02800">
    <property type="entry name" value="tRNA_bind_EcMetRS_like"/>
    <property type="match status" value="1"/>
</dbReference>
<keyword evidence="9 16" id="KW-0547">Nucleotide-binding</keyword>
<dbReference type="PANTHER" id="PTHR45765">
    <property type="entry name" value="METHIONINE--TRNA LIGASE"/>
    <property type="match status" value="1"/>
</dbReference>
<keyword evidence="7 16" id="KW-0436">Ligase</keyword>
<evidence type="ECO:0000256" key="16">
    <source>
        <dbReference type="HAMAP-Rule" id="MF_00098"/>
    </source>
</evidence>
<feature type="binding site" evidence="16">
    <location>
        <position position="158"/>
    </location>
    <ligand>
        <name>Zn(2+)</name>
        <dbReference type="ChEBI" id="CHEBI:29105"/>
    </ligand>
</feature>
<dbReference type="PROSITE" id="PS50886">
    <property type="entry name" value="TRBD"/>
    <property type="match status" value="1"/>
</dbReference>
<dbReference type="InterPro" id="IPR041872">
    <property type="entry name" value="Anticodon_Met"/>
</dbReference>
<protein>
    <recommendedName>
        <fullName evidence="16">Methionine--tRNA ligase</fullName>
        <ecNumber evidence="16">6.1.1.10</ecNumber>
    </recommendedName>
    <alternativeName>
        <fullName evidence="16">Methionyl-tRNA synthetase</fullName>
        <shortName evidence="16">MetRS</shortName>
    </alternativeName>
</protein>
<evidence type="ECO:0000256" key="1">
    <source>
        <dbReference type="ARBA" id="ARBA00003314"/>
    </source>
</evidence>
<comment type="catalytic activity">
    <reaction evidence="15 16">
        <text>tRNA(Met) + L-methionine + ATP = L-methionyl-tRNA(Met) + AMP + diphosphate</text>
        <dbReference type="Rhea" id="RHEA:13481"/>
        <dbReference type="Rhea" id="RHEA-COMP:9667"/>
        <dbReference type="Rhea" id="RHEA-COMP:9698"/>
        <dbReference type="ChEBI" id="CHEBI:30616"/>
        <dbReference type="ChEBI" id="CHEBI:33019"/>
        <dbReference type="ChEBI" id="CHEBI:57844"/>
        <dbReference type="ChEBI" id="CHEBI:78442"/>
        <dbReference type="ChEBI" id="CHEBI:78530"/>
        <dbReference type="ChEBI" id="CHEBI:456215"/>
        <dbReference type="EC" id="6.1.1.10"/>
    </reaction>
</comment>
<dbReference type="Pfam" id="PF01588">
    <property type="entry name" value="tRNA_bind"/>
    <property type="match status" value="1"/>
</dbReference>
<dbReference type="GO" id="GO:0005829">
    <property type="term" value="C:cytosol"/>
    <property type="evidence" value="ECO:0007669"/>
    <property type="project" value="TreeGrafter"/>
</dbReference>
<dbReference type="InterPro" id="IPR004495">
    <property type="entry name" value="Met-tRNA-synth_bsu_C"/>
</dbReference>
<dbReference type="Proteomes" id="UP000733611">
    <property type="component" value="Unassembled WGS sequence"/>
</dbReference>
<comment type="caution">
    <text evidence="18">The sequence shown here is derived from an EMBL/GenBank/DDBJ whole genome shotgun (WGS) entry which is preliminary data.</text>
</comment>
<dbReference type="FunFam" id="2.40.50.140:FF:000042">
    <property type="entry name" value="Methionine--tRNA ligase"/>
    <property type="match status" value="1"/>
</dbReference>
<dbReference type="InterPro" id="IPR014729">
    <property type="entry name" value="Rossmann-like_a/b/a_fold"/>
</dbReference>
<dbReference type="EMBL" id="JAHLFE010000179">
    <property type="protein sequence ID" value="MBU3844917.1"/>
    <property type="molecule type" value="Genomic_DNA"/>
</dbReference>
<dbReference type="NCBIfam" id="TIGR00399">
    <property type="entry name" value="metG_C_term"/>
    <property type="match status" value="1"/>
</dbReference>
<comment type="similarity">
    <text evidence="3 16">Belongs to the class-I aminoacyl-tRNA synthetase family. MetG type 1 subfamily.</text>
</comment>
<dbReference type="InterPro" id="IPR002547">
    <property type="entry name" value="tRNA-bd_dom"/>
</dbReference>
<accession>A0A948WZU2</accession>
<evidence type="ECO:0000313" key="19">
    <source>
        <dbReference type="Proteomes" id="UP000733611"/>
    </source>
</evidence>
<evidence type="ECO:0000256" key="15">
    <source>
        <dbReference type="ARBA" id="ARBA00047364"/>
    </source>
</evidence>
<dbReference type="Gene3D" id="3.40.50.620">
    <property type="entry name" value="HUPs"/>
    <property type="match status" value="1"/>
</dbReference>
<comment type="subunit">
    <text evidence="4 16">Homodimer.</text>
</comment>
<evidence type="ECO:0000256" key="9">
    <source>
        <dbReference type="ARBA" id="ARBA00022741"/>
    </source>
</evidence>
<dbReference type="HAMAP" id="MF_00098">
    <property type="entry name" value="Met_tRNA_synth_type1"/>
    <property type="match status" value="1"/>
</dbReference>
<feature type="binding site" evidence="16">
    <location>
        <position position="334"/>
    </location>
    <ligand>
        <name>ATP</name>
        <dbReference type="ChEBI" id="CHEBI:30616"/>
    </ligand>
</feature>